<organism evidence="15 16">
    <name type="scientific">Desulforhopalus singaporensis</name>
    <dbReference type="NCBI Taxonomy" id="91360"/>
    <lineage>
        <taxon>Bacteria</taxon>
        <taxon>Pseudomonadati</taxon>
        <taxon>Thermodesulfobacteriota</taxon>
        <taxon>Desulfobulbia</taxon>
        <taxon>Desulfobulbales</taxon>
        <taxon>Desulfocapsaceae</taxon>
        <taxon>Desulforhopalus</taxon>
    </lineage>
</organism>
<keyword evidence="4" id="KW-0227">DNA damage</keyword>
<dbReference type="STRING" id="91360.SAMN05660330_00968"/>
<reference evidence="15 16" key="1">
    <citation type="submission" date="2016-10" db="EMBL/GenBank/DDBJ databases">
        <authorList>
            <person name="de Groot N.N."/>
        </authorList>
    </citation>
    <scope>NUCLEOTIDE SEQUENCE [LARGE SCALE GENOMIC DNA]</scope>
    <source>
        <strain evidence="15 16">DSM 12130</strain>
    </source>
</reference>
<accession>A0A1H0M3E9</accession>
<dbReference type="InterPro" id="IPR036286">
    <property type="entry name" value="LexA/Signal_pep-like_sf"/>
</dbReference>
<dbReference type="FunFam" id="2.10.109.10:FF:000001">
    <property type="entry name" value="LexA repressor"/>
    <property type="match status" value="1"/>
</dbReference>
<dbReference type="PANTHER" id="PTHR33516">
    <property type="entry name" value="LEXA REPRESSOR"/>
    <property type="match status" value="1"/>
</dbReference>
<evidence type="ECO:0000256" key="1">
    <source>
        <dbReference type="ARBA" id="ARBA00007484"/>
    </source>
</evidence>
<keyword evidence="16" id="KW-1185">Reference proteome</keyword>
<dbReference type="NCBIfam" id="TIGR00498">
    <property type="entry name" value="lexA"/>
    <property type="match status" value="1"/>
</dbReference>
<keyword evidence="2" id="KW-0678">Repressor</keyword>
<evidence type="ECO:0000313" key="16">
    <source>
        <dbReference type="Proteomes" id="UP000199073"/>
    </source>
</evidence>
<name>A0A1H0M3E9_9BACT</name>
<dbReference type="PRINTS" id="PR00726">
    <property type="entry name" value="LEXASERPTASE"/>
</dbReference>
<keyword evidence="8" id="KW-0238">DNA-binding</keyword>
<dbReference type="CDD" id="cd06529">
    <property type="entry name" value="S24_LexA-like"/>
    <property type="match status" value="1"/>
</dbReference>
<evidence type="ECO:0000256" key="10">
    <source>
        <dbReference type="ARBA" id="ARBA00023204"/>
    </source>
</evidence>
<evidence type="ECO:0000256" key="5">
    <source>
        <dbReference type="ARBA" id="ARBA00022801"/>
    </source>
</evidence>
<dbReference type="Proteomes" id="UP000199073">
    <property type="component" value="Unassembled WGS sequence"/>
</dbReference>
<keyword evidence="10" id="KW-0234">DNA repair</keyword>
<dbReference type="GO" id="GO:0009432">
    <property type="term" value="P:SOS response"/>
    <property type="evidence" value="ECO:0007669"/>
    <property type="project" value="UniProtKB-KW"/>
</dbReference>
<keyword evidence="11" id="KW-0742">SOS response</keyword>
<evidence type="ECO:0000256" key="8">
    <source>
        <dbReference type="ARBA" id="ARBA00023125"/>
    </source>
</evidence>
<dbReference type="GO" id="GO:0006281">
    <property type="term" value="P:DNA repair"/>
    <property type="evidence" value="ECO:0007669"/>
    <property type="project" value="UniProtKB-KW"/>
</dbReference>
<gene>
    <name evidence="15" type="ORF">SAMN05660330_00968</name>
</gene>
<dbReference type="InterPro" id="IPR006199">
    <property type="entry name" value="LexA_DNA-bd_dom"/>
</dbReference>
<dbReference type="Gene3D" id="2.10.109.10">
    <property type="entry name" value="Umud Fragment, subunit A"/>
    <property type="match status" value="1"/>
</dbReference>
<dbReference type="InterPro" id="IPR050077">
    <property type="entry name" value="LexA_repressor"/>
</dbReference>
<evidence type="ECO:0000256" key="2">
    <source>
        <dbReference type="ARBA" id="ARBA00022491"/>
    </source>
</evidence>
<evidence type="ECO:0000259" key="14">
    <source>
        <dbReference type="Pfam" id="PF01726"/>
    </source>
</evidence>
<dbReference type="SUPFAM" id="SSF51306">
    <property type="entry name" value="LexA/Signal peptidase"/>
    <property type="match status" value="1"/>
</dbReference>
<dbReference type="SUPFAM" id="SSF46785">
    <property type="entry name" value="Winged helix' DNA-binding domain"/>
    <property type="match status" value="1"/>
</dbReference>
<evidence type="ECO:0000256" key="6">
    <source>
        <dbReference type="ARBA" id="ARBA00022813"/>
    </source>
</evidence>
<dbReference type="GO" id="GO:0003677">
    <property type="term" value="F:DNA binding"/>
    <property type="evidence" value="ECO:0007669"/>
    <property type="project" value="UniProtKB-KW"/>
</dbReference>
<evidence type="ECO:0000256" key="4">
    <source>
        <dbReference type="ARBA" id="ARBA00022763"/>
    </source>
</evidence>
<dbReference type="InterPro" id="IPR006200">
    <property type="entry name" value="LexA"/>
</dbReference>
<evidence type="ECO:0000256" key="3">
    <source>
        <dbReference type="ARBA" id="ARBA00022705"/>
    </source>
</evidence>
<dbReference type="EMBL" id="FNJI01000005">
    <property type="protein sequence ID" value="SDO74988.1"/>
    <property type="molecule type" value="Genomic_DNA"/>
</dbReference>
<dbReference type="PANTHER" id="PTHR33516:SF2">
    <property type="entry name" value="LEXA REPRESSOR-RELATED"/>
    <property type="match status" value="1"/>
</dbReference>
<feature type="domain" description="Peptidase S24/S26A/S26B/S26C" evidence="13">
    <location>
        <begin position="109"/>
        <end position="224"/>
    </location>
</feature>
<keyword evidence="5 12" id="KW-0378">Hydrolase</keyword>
<evidence type="ECO:0000256" key="12">
    <source>
        <dbReference type="RuleBase" id="RU003991"/>
    </source>
</evidence>
<dbReference type="GO" id="GO:0004252">
    <property type="term" value="F:serine-type endopeptidase activity"/>
    <property type="evidence" value="ECO:0007669"/>
    <property type="project" value="InterPro"/>
</dbReference>
<dbReference type="Pfam" id="PF00717">
    <property type="entry name" value="Peptidase_S24"/>
    <property type="match status" value="1"/>
</dbReference>
<feature type="domain" description="LexA repressor DNA-binding" evidence="14">
    <location>
        <begin position="28"/>
        <end position="85"/>
    </location>
</feature>
<dbReference type="InterPro" id="IPR015927">
    <property type="entry name" value="Peptidase_S24_S26A/B/C"/>
</dbReference>
<comment type="similarity">
    <text evidence="1 12">Belongs to the peptidase S24 family.</text>
</comment>
<protein>
    <submittedName>
        <fullName evidence="15">Repressor LexA</fullName>
    </submittedName>
</protein>
<evidence type="ECO:0000313" key="15">
    <source>
        <dbReference type="EMBL" id="SDO74988.1"/>
    </source>
</evidence>
<evidence type="ECO:0000256" key="11">
    <source>
        <dbReference type="ARBA" id="ARBA00023236"/>
    </source>
</evidence>
<evidence type="ECO:0000259" key="13">
    <source>
        <dbReference type="Pfam" id="PF00717"/>
    </source>
</evidence>
<dbReference type="InterPro" id="IPR036388">
    <property type="entry name" value="WH-like_DNA-bd_sf"/>
</dbReference>
<keyword evidence="3" id="KW-0235">DNA replication</keyword>
<keyword evidence="7" id="KW-0805">Transcription regulation</keyword>
<dbReference type="InterPro" id="IPR036390">
    <property type="entry name" value="WH_DNA-bd_sf"/>
</dbReference>
<dbReference type="GO" id="GO:0045892">
    <property type="term" value="P:negative regulation of DNA-templated transcription"/>
    <property type="evidence" value="ECO:0007669"/>
    <property type="project" value="InterPro"/>
</dbReference>
<dbReference type="GO" id="GO:0006260">
    <property type="term" value="P:DNA replication"/>
    <property type="evidence" value="ECO:0007669"/>
    <property type="project" value="UniProtKB-KW"/>
</dbReference>
<dbReference type="AlphaFoldDB" id="A0A1H0M3E9"/>
<proteinExistence type="inferred from homology"/>
<dbReference type="Gene3D" id="1.10.10.10">
    <property type="entry name" value="Winged helix-like DNA-binding domain superfamily/Winged helix DNA-binding domain"/>
    <property type="match status" value="1"/>
</dbReference>
<keyword evidence="9" id="KW-0804">Transcription</keyword>
<dbReference type="GO" id="GO:0006508">
    <property type="term" value="P:proteolysis"/>
    <property type="evidence" value="ECO:0007669"/>
    <property type="project" value="InterPro"/>
</dbReference>
<evidence type="ECO:0000256" key="7">
    <source>
        <dbReference type="ARBA" id="ARBA00023015"/>
    </source>
</evidence>
<dbReference type="Pfam" id="PF01726">
    <property type="entry name" value="LexA_DNA_bind"/>
    <property type="match status" value="1"/>
</dbReference>
<dbReference type="InterPro" id="IPR006197">
    <property type="entry name" value="Peptidase_S24_LexA"/>
</dbReference>
<dbReference type="InterPro" id="IPR039418">
    <property type="entry name" value="LexA-like"/>
</dbReference>
<keyword evidence="6 12" id="KW-0068">Autocatalytic cleavage</keyword>
<evidence type="ECO:0000256" key="9">
    <source>
        <dbReference type="ARBA" id="ARBA00023163"/>
    </source>
</evidence>
<sequence length="241" mass="26975">MFIDKPDCTCTIITNKHCKCTLSGAVMELTEKQQQYLDYLVERMDGEGRIPSLRQAAADLGVSHTAVAQLLNQLERKRVLKREGRYGRTVRLNPVPGKTNGSRRGRELPIVGRITAGLPMYAQQEWEGTVVVDASIFRGENLFGLRIKGQSMKDAGIFDGDLVVCEPRQYAENGEIVAVLIKGEEATVKRFFLYPDHVELHPANDAYPVMCYPFSELLVQGKVVGVIRGKHREFDGEHGQN</sequence>